<dbReference type="InterPro" id="IPR000531">
    <property type="entry name" value="Beta-barrel_TonB"/>
</dbReference>
<dbReference type="Pfam" id="PF00593">
    <property type="entry name" value="TonB_dep_Rec_b-barrel"/>
    <property type="match status" value="1"/>
</dbReference>
<dbReference type="SUPFAM" id="SSF56935">
    <property type="entry name" value="Porins"/>
    <property type="match status" value="1"/>
</dbReference>
<evidence type="ECO:0000259" key="8">
    <source>
        <dbReference type="Pfam" id="PF07715"/>
    </source>
</evidence>
<comment type="similarity">
    <text evidence="4">Belongs to the TonB-dependent receptor family.</text>
</comment>
<sequence>MKKSKLCLALLAAIAVQAPSYAFAEEAEAVEVTAEKTAKEKAAEKEAALKEDEIEVITVGGMRSSEVAAINMKKFANTISDNLSAEEVGALPDQSIAESLERLTGVTGNQDRGRSNTISVRGMGGAYTLTTLNDREIVSSFGSRSVNLSLFPSASIRRAQVYKTARADSLEGGIAGHINMETFKPLEVDKNIRTISATVNSNTLYDDLTSAKEEDAHLFKELTDNDKYGRNLQALVSHHITDDIAVSIGGSFRDDIRYIEGIKNGELVTNMGWLTDWNDDGVNDEIANPASTLSSKKFDIRQESIFAAAQWAPTDDLMVSVDYLTSTYDYTMDMAIMSHWGLASGVSHVDPTMADIDPDTHYVMSGIASVNSLGKWDANVLNNDETEVFGINTKYQLTDDLHLNFDVSRSTADRFYSWRAGNGKYAANMNHYLAFDHYNDEYGFEYLGSEPSDGNAFNPDTYELDQSQLTNVMNNPDLWNFEGLSNGHNFMESEVSAVKFDITWDTEFGIFHQFKVGARYSENTKDHIADSEKYDQNTENWDQISDVDFHALNRTITTKPFQKLTKIKGYDEIFAFNPGQILSDKAEYLPARVMDDADKIESYELEENTTAFYVQTSFAGQWYDGTFGLRYYKTELESSSWQSPFYLTPTDETMNEFELIIGELEWATEKNEYEDILPTLNVNLRLIDDVVIRIGAGKAIIRPSLGDINSSVALNDNGFDENQPTNSRSLGRAGNPYLDPIESKQADISFEYYPTRWDYYALAGFYKDLDGIYETGANYIPAEGMFDQDGNPLALPVTSQVKAEGGTVSGVEFSFRQNLGGITKYLKGFALSGNYMDFYYDAEQDYNPREPGDGPLDRPTELYYQPLGWIDSTYNVALTYDYGGKFNARLNLNQQEYQARPEGDKASVQWPSKNLSLSLRYKVSQSFQVFAQAANLLDEETTSGNLYSDKVGTAHPNFILEQTHRGISWYAGVRANF</sequence>
<feature type="domain" description="TonB-dependent receptor-like beta-barrel" evidence="7">
    <location>
        <begin position="436"/>
        <end position="936"/>
    </location>
</feature>
<evidence type="ECO:0000313" key="9">
    <source>
        <dbReference type="EMBL" id="WNC69185.1"/>
    </source>
</evidence>
<evidence type="ECO:0000256" key="4">
    <source>
        <dbReference type="RuleBase" id="RU003357"/>
    </source>
</evidence>
<dbReference type="Gene3D" id="2.170.130.10">
    <property type="entry name" value="TonB-dependent receptor, plug domain"/>
    <property type="match status" value="1"/>
</dbReference>
<dbReference type="InterPro" id="IPR012910">
    <property type="entry name" value="Plug_dom"/>
</dbReference>
<keyword evidence="6" id="KW-0732">Signal</keyword>
<evidence type="ECO:0000256" key="5">
    <source>
        <dbReference type="SAM" id="MobiDB-lite"/>
    </source>
</evidence>
<protein>
    <submittedName>
        <fullName evidence="9">TonB-dependent receptor</fullName>
    </submittedName>
</protein>
<organism evidence="9 10">
    <name type="scientific">Thalassotalea nanhaiensis</name>
    <dbReference type="NCBI Taxonomy" id="3065648"/>
    <lineage>
        <taxon>Bacteria</taxon>
        <taxon>Pseudomonadati</taxon>
        <taxon>Pseudomonadota</taxon>
        <taxon>Gammaproteobacteria</taxon>
        <taxon>Alteromonadales</taxon>
        <taxon>Colwelliaceae</taxon>
        <taxon>Thalassotalea</taxon>
    </lineage>
</organism>
<evidence type="ECO:0000256" key="6">
    <source>
        <dbReference type="SAM" id="SignalP"/>
    </source>
</evidence>
<keyword evidence="2 4" id="KW-0472">Membrane</keyword>
<dbReference type="InterPro" id="IPR010104">
    <property type="entry name" value="TonB_rcpt_bac"/>
</dbReference>
<dbReference type="InterPro" id="IPR037066">
    <property type="entry name" value="Plug_dom_sf"/>
</dbReference>
<proteinExistence type="inferred from homology"/>
<dbReference type="Pfam" id="PF07715">
    <property type="entry name" value="Plug"/>
    <property type="match status" value="1"/>
</dbReference>
<dbReference type="NCBIfam" id="TIGR01782">
    <property type="entry name" value="TonB-Xanth-Caul"/>
    <property type="match status" value="1"/>
</dbReference>
<feature type="chain" id="PRO_5047470896" evidence="6">
    <location>
        <begin position="25"/>
        <end position="977"/>
    </location>
</feature>
<dbReference type="PANTHER" id="PTHR40980:SF4">
    <property type="entry name" value="TONB-DEPENDENT RECEPTOR-LIKE BETA-BARREL DOMAIN-CONTAINING PROTEIN"/>
    <property type="match status" value="1"/>
</dbReference>
<reference evidence="10" key="1">
    <citation type="submission" date="2023-09" db="EMBL/GenBank/DDBJ databases">
        <authorList>
            <person name="Li S."/>
            <person name="Li X."/>
            <person name="Zhang C."/>
            <person name="Zhao Z."/>
        </authorList>
    </citation>
    <scope>NUCLEOTIDE SEQUENCE [LARGE SCALE GENOMIC DNA]</scope>
    <source>
        <strain evidence="10">SQ345</strain>
    </source>
</reference>
<keyword evidence="10" id="KW-1185">Reference proteome</keyword>
<dbReference type="Gene3D" id="2.40.170.20">
    <property type="entry name" value="TonB-dependent receptor, beta-barrel domain"/>
    <property type="match status" value="1"/>
</dbReference>
<accession>A0ABY9TN43</accession>
<dbReference type="RefSeq" id="WP_348388329.1">
    <property type="nucleotide sequence ID" value="NZ_CP134146.1"/>
</dbReference>
<feature type="compositionally biased region" description="Polar residues" evidence="5">
    <location>
        <begin position="716"/>
        <end position="729"/>
    </location>
</feature>
<evidence type="ECO:0000256" key="3">
    <source>
        <dbReference type="ARBA" id="ARBA00023237"/>
    </source>
</evidence>
<gene>
    <name evidence="9" type="ORF">RI845_03265</name>
</gene>
<comment type="subcellular location">
    <subcellularLocation>
        <location evidence="1 4">Cell outer membrane</location>
    </subcellularLocation>
</comment>
<keyword evidence="4" id="KW-0798">TonB box</keyword>
<evidence type="ECO:0000256" key="2">
    <source>
        <dbReference type="ARBA" id="ARBA00023136"/>
    </source>
</evidence>
<keyword evidence="9" id="KW-0675">Receptor</keyword>
<evidence type="ECO:0000259" key="7">
    <source>
        <dbReference type="Pfam" id="PF00593"/>
    </source>
</evidence>
<evidence type="ECO:0000256" key="1">
    <source>
        <dbReference type="ARBA" id="ARBA00004442"/>
    </source>
</evidence>
<keyword evidence="3" id="KW-0998">Cell outer membrane</keyword>
<feature type="signal peptide" evidence="6">
    <location>
        <begin position="1"/>
        <end position="24"/>
    </location>
</feature>
<dbReference type="PANTHER" id="PTHR40980">
    <property type="entry name" value="PLUG DOMAIN-CONTAINING PROTEIN"/>
    <property type="match status" value="1"/>
</dbReference>
<dbReference type="EMBL" id="CP134146">
    <property type="protein sequence ID" value="WNC69185.1"/>
    <property type="molecule type" value="Genomic_DNA"/>
</dbReference>
<dbReference type="InterPro" id="IPR036942">
    <property type="entry name" value="Beta-barrel_TonB_sf"/>
</dbReference>
<dbReference type="Proteomes" id="UP001248581">
    <property type="component" value="Chromosome"/>
</dbReference>
<name>A0ABY9TN43_9GAMM</name>
<feature type="region of interest" description="Disordered" evidence="5">
    <location>
        <begin position="716"/>
        <end position="736"/>
    </location>
</feature>
<feature type="domain" description="TonB-dependent receptor plug" evidence="8">
    <location>
        <begin position="81"/>
        <end position="174"/>
    </location>
</feature>
<evidence type="ECO:0000313" key="10">
    <source>
        <dbReference type="Proteomes" id="UP001248581"/>
    </source>
</evidence>